<dbReference type="InterPro" id="IPR036291">
    <property type="entry name" value="NAD(P)-bd_dom_sf"/>
</dbReference>
<dbReference type="InterPro" id="IPR006095">
    <property type="entry name" value="Glu/Leu/Phe/Val/Trp_DH"/>
</dbReference>
<dbReference type="Pfam" id="PF00208">
    <property type="entry name" value="ELFV_dehydrog"/>
    <property type="match status" value="1"/>
</dbReference>
<dbReference type="GO" id="GO:0004352">
    <property type="term" value="F:glutamate dehydrogenase (NAD+) activity"/>
    <property type="evidence" value="ECO:0007669"/>
    <property type="project" value="TreeGrafter"/>
</dbReference>
<keyword evidence="2 3" id="KW-0560">Oxidoreductase</keyword>
<dbReference type="KEGG" id="kbs:EPA93_30755"/>
<dbReference type="PANTHER" id="PTHR11606:SF13">
    <property type="entry name" value="GLUTAMATE DEHYDROGENASE 1, MITOCHONDRIAL"/>
    <property type="match status" value="1"/>
</dbReference>
<dbReference type="GO" id="GO:0000166">
    <property type="term" value="F:nucleotide binding"/>
    <property type="evidence" value="ECO:0007669"/>
    <property type="project" value="UniProtKB-KW"/>
</dbReference>
<dbReference type="InterPro" id="IPR033524">
    <property type="entry name" value="Glu/Leu/Phe/Val_DH_AS"/>
</dbReference>
<gene>
    <name evidence="9" type="ORF">EPA93_30755</name>
</gene>
<evidence type="ECO:0000256" key="7">
    <source>
        <dbReference type="RuleBase" id="RU004417"/>
    </source>
</evidence>
<proteinExistence type="inferred from homology"/>
<protein>
    <recommendedName>
        <fullName evidence="3">Glutamate dehydrogenase</fullName>
    </recommendedName>
</protein>
<evidence type="ECO:0000256" key="5">
    <source>
        <dbReference type="PIRSR" id="PIRSR000185-2"/>
    </source>
</evidence>
<keyword evidence="10" id="KW-1185">Reference proteome</keyword>
<evidence type="ECO:0000256" key="4">
    <source>
        <dbReference type="PIRSR" id="PIRSR000185-1"/>
    </source>
</evidence>
<dbReference type="Pfam" id="PF02812">
    <property type="entry name" value="ELFV_dehydrog_N"/>
    <property type="match status" value="1"/>
</dbReference>
<evidence type="ECO:0000313" key="10">
    <source>
        <dbReference type="Proteomes" id="UP000290365"/>
    </source>
</evidence>
<feature type="active site" description="Proton donor" evidence="4">
    <location>
        <position position="107"/>
    </location>
</feature>
<dbReference type="Gene3D" id="3.40.50.720">
    <property type="entry name" value="NAD(P)-binding Rossmann-like Domain"/>
    <property type="match status" value="1"/>
</dbReference>
<dbReference type="SUPFAM" id="SSF53223">
    <property type="entry name" value="Aminoacid dehydrogenase-like, N-terminal domain"/>
    <property type="match status" value="1"/>
</dbReference>
<dbReference type="PROSITE" id="PS00074">
    <property type="entry name" value="GLFV_DEHYDROGENASE"/>
    <property type="match status" value="1"/>
</dbReference>
<evidence type="ECO:0000313" key="9">
    <source>
        <dbReference type="EMBL" id="QBD80123.1"/>
    </source>
</evidence>
<dbReference type="EMBL" id="CP035758">
    <property type="protein sequence ID" value="QBD80123.1"/>
    <property type="molecule type" value="Genomic_DNA"/>
</dbReference>
<dbReference type="Proteomes" id="UP000290365">
    <property type="component" value="Chromosome"/>
</dbReference>
<organism evidence="9 10">
    <name type="scientific">Ktedonosporobacter rubrisoli</name>
    <dbReference type="NCBI Taxonomy" id="2509675"/>
    <lineage>
        <taxon>Bacteria</taxon>
        <taxon>Bacillati</taxon>
        <taxon>Chloroflexota</taxon>
        <taxon>Ktedonobacteria</taxon>
        <taxon>Ktedonobacterales</taxon>
        <taxon>Ktedonosporobacteraceae</taxon>
        <taxon>Ktedonosporobacter</taxon>
    </lineage>
</organism>
<accession>A0A4P6JXI1</accession>
<feature type="binding site" evidence="5">
    <location>
        <position position="71"/>
    </location>
    <ligand>
        <name>substrate</name>
    </ligand>
</feature>
<dbReference type="CDD" id="cd01076">
    <property type="entry name" value="NAD_bind_1_Glu_DH"/>
    <property type="match status" value="1"/>
</dbReference>
<dbReference type="FunFam" id="3.40.50.10860:FF:000003">
    <property type="entry name" value="Glutamate dehydrogenase"/>
    <property type="match status" value="1"/>
</dbReference>
<dbReference type="SUPFAM" id="SSF51735">
    <property type="entry name" value="NAD(P)-binding Rossmann-fold domains"/>
    <property type="match status" value="1"/>
</dbReference>
<dbReference type="InterPro" id="IPR046346">
    <property type="entry name" value="Aminoacid_DH-like_N_sf"/>
</dbReference>
<dbReference type="PIRSF" id="PIRSF000185">
    <property type="entry name" value="Glu_DH"/>
    <property type="match status" value="1"/>
</dbReference>
<dbReference type="SMART" id="SM00839">
    <property type="entry name" value="ELFV_dehydrog"/>
    <property type="match status" value="1"/>
</dbReference>
<feature type="site" description="Important for catalysis" evidence="6">
    <location>
        <position position="147"/>
    </location>
</feature>
<dbReference type="GO" id="GO:0006538">
    <property type="term" value="P:L-glutamate catabolic process"/>
    <property type="evidence" value="ECO:0007669"/>
    <property type="project" value="TreeGrafter"/>
</dbReference>
<comment type="similarity">
    <text evidence="1 3 7">Belongs to the Glu/Leu/Phe/Val dehydrogenases family.</text>
</comment>
<feature type="binding site" evidence="5">
    <location>
        <position position="222"/>
    </location>
    <ligand>
        <name>NAD(+)</name>
        <dbReference type="ChEBI" id="CHEBI:57540"/>
    </ligand>
</feature>
<dbReference type="InterPro" id="IPR006097">
    <property type="entry name" value="Glu/Leu/Phe/Val/Trp_DH_dimer"/>
</dbReference>
<dbReference type="RefSeq" id="WP_129891189.1">
    <property type="nucleotide sequence ID" value="NZ_CP035758.1"/>
</dbReference>
<reference evidence="9 10" key="1">
    <citation type="submission" date="2019-01" db="EMBL/GenBank/DDBJ databases">
        <title>Ktedonosporobacter rubrisoli SCAWS-G2.</title>
        <authorList>
            <person name="Huang Y."/>
            <person name="Yan B."/>
        </authorList>
    </citation>
    <scope>NUCLEOTIDE SEQUENCE [LARGE SCALE GENOMIC DNA]</scope>
    <source>
        <strain evidence="9 10">SCAWS-G2</strain>
    </source>
</reference>
<dbReference type="InterPro" id="IPR006096">
    <property type="entry name" value="Glu/Leu/Phe/Val/Trp_DH_C"/>
</dbReference>
<evidence type="ECO:0000256" key="6">
    <source>
        <dbReference type="PIRSR" id="PIRSR000185-3"/>
    </source>
</evidence>
<feature type="binding site" evidence="5">
    <location>
        <position position="95"/>
    </location>
    <ligand>
        <name>substrate</name>
    </ligand>
</feature>
<feature type="domain" description="Glutamate/phenylalanine/leucine/valine/L-tryptophan dehydrogenase C-terminal" evidence="8">
    <location>
        <begin position="184"/>
        <end position="414"/>
    </location>
</feature>
<evidence type="ECO:0000259" key="8">
    <source>
        <dbReference type="SMART" id="SM00839"/>
    </source>
</evidence>
<name>A0A4P6JXI1_KTERU</name>
<evidence type="ECO:0000256" key="3">
    <source>
        <dbReference type="PIRNR" id="PIRNR000185"/>
    </source>
</evidence>
<keyword evidence="5" id="KW-0547">Nucleotide-binding</keyword>
<dbReference type="AlphaFoldDB" id="A0A4P6JXI1"/>
<dbReference type="PANTHER" id="PTHR11606">
    <property type="entry name" value="GLUTAMATE DEHYDROGENASE"/>
    <property type="match status" value="1"/>
</dbReference>
<feature type="binding site" evidence="5">
    <location>
        <position position="191"/>
    </location>
    <ligand>
        <name>NAD(+)</name>
        <dbReference type="ChEBI" id="CHEBI:57540"/>
    </ligand>
</feature>
<dbReference type="Gene3D" id="3.40.50.10860">
    <property type="entry name" value="Leucine Dehydrogenase, chain A, domain 1"/>
    <property type="match status" value="1"/>
</dbReference>
<keyword evidence="5" id="KW-0520">NAD</keyword>
<feature type="binding site" evidence="5">
    <location>
        <position position="350"/>
    </location>
    <ligand>
        <name>substrate</name>
    </ligand>
</feature>
<dbReference type="InterPro" id="IPR014362">
    <property type="entry name" value="Glu_DH"/>
</dbReference>
<evidence type="ECO:0000256" key="1">
    <source>
        <dbReference type="ARBA" id="ARBA00006382"/>
    </source>
</evidence>
<sequence length="417" mass="45658">MAIDIINPYDVAVAQFDDAAERLGLSQAMRAILRKPKRELTVNFPVRMDNGDVEMFTGYRVQHNINRGPAKGGIRFSPQVSLDEVRALAMWMTWKCAVVGIPFGGAKGGVICDPHKMSRAELERMTRRYATEISILIGPDSDIPAPDMNTNPQVMGWIMDTYSMHRGYSIPAVITGKPLAVGGSEGRLEATARGVQVVTRAALRDLGMIPEDCKAVIQGFGNVGSIAARLIKELGCKVVGLSDISGGVYNPKGIDVYTALRYSREHGSLLGLPGTETVTNSELLELPCDVLVPAALENQLTKLNATRIKARLVIEAANGPTTLEADHILNDRGITVVPDILANAGGVTVSYFEWVQDLQRFFWAEGEINERLENIMQRSYQAVRRKSEEQHVNLRLGAYLLAVARVAEATEIRGVYP</sequence>
<dbReference type="InterPro" id="IPR033922">
    <property type="entry name" value="NAD_bind_Glu_DH"/>
</dbReference>
<dbReference type="OrthoDB" id="9803297at2"/>
<dbReference type="PRINTS" id="PR00082">
    <property type="entry name" value="GLFDHDRGNASE"/>
</dbReference>
<evidence type="ECO:0000256" key="2">
    <source>
        <dbReference type="ARBA" id="ARBA00023002"/>
    </source>
</evidence>